<evidence type="ECO:0000259" key="23">
    <source>
        <dbReference type="SMART" id="SM00918"/>
    </source>
</evidence>
<evidence type="ECO:0000256" key="10">
    <source>
        <dbReference type="ARBA" id="ARBA00023170"/>
    </source>
</evidence>
<dbReference type="InterPro" id="IPR019594">
    <property type="entry name" value="Glu/Gly-bd"/>
</dbReference>
<keyword evidence="14" id="KW-0407">Ion channel</keyword>
<comment type="similarity">
    <text evidence="1">Belongs to the glutamate-gated ion channel (TC 1.A.10.1) family.</text>
</comment>
<proteinExistence type="inferred from homology"/>
<feature type="site" description="Interaction with the cone snail toxin Con-ikot-ikot" evidence="18">
    <location>
        <position position="699"/>
    </location>
</feature>
<dbReference type="SUPFAM" id="SSF81324">
    <property type="entry name" value="Voltage-gated potassium channels"/>
    <property type="match status" value="1"/>
</dbReference>
<keyword evidence="19" id="KW-1015">Disulfide bond</keyword>
<keyword evidence="25" id="KW-1185">Reference proteome</keyword>
<comment type="subcellular location">
    <subcellularLocation>
        <location evidence="15">Postsynaptic cell membrane</location>
        <topology evidence="15">Multi-pass membrane protein</topology>
    </subcellularLocation>
</comment>
<evidence type="ECO:0000256" key="4">
    <source>
        <dbReference type="ARBA" id="ARBA00022692"/>
    </source>
</evidence>
<dbReference type="InterPro" id="IPR028082">
    <property type="entry name" value="Peripla_BP_I"/>
</dbReference>
<dbReference type="Proteomes" id="UP000186922">
    <property type="component" value="Unassembled WGS sequence"/>
</dbReference>
<keyword evidence="11" id="KW-0325">Glycoprotein</keyword>
<name>A0A1D1V2C8_RAMVA</name>
<evidence type="ECO:0000256" key="16">
    <source>
        <dbReference type="ARBA" id="ARBA00072754"/>
    </source>
</evidence>
<dbReference type="SUPFAM" id="SSF53850">
    <property type="entry name" value="Periplasmic binding protein-like II"/>
    <property type="match status" value="1"/>
</dbReference>
<evidence type="ECO:0000256" key="20">
    <source>
        <dbReference type="SAM" id="MobiDB-lite"/>
    </source>
</evidence>
<evidence type="ECO:0000256" key="14">
    <source>
        <dbReference type="ARBA" id="ARBA00023303"/>
    </source>
</evidence>
<evidence type="ECO:0000256" key="15">
    <source>
        <dbReference type="ARBA" id="ARBA00034104"/>
    </source>
</evidence>
<dbReference type="FunFam" id="3.40.190.10:FF:000060">
    <property type="entry name" value="Glutamate receptor ionotropic, kainate 1"/>
    <property type="match status" value="1"/>
</dbReference>
<evidence type="ECO:0000256" key="2">
    <source>
        <dbReference type="ARBA" id="ARBA00022448"/>
    </source>
</evidence>
<dbReference type="SUPFAM" id="SSF53822">
    <property type="entry name" value="Periplasmic binding protein-like I"/>
    <property type="match status" value="1"/>
</dbReference>
<dbReference type="Gene3D" id="3.40.190.10">
    <property type="entry name" value="Periplasmic binding protein-like II"/>
    <property type="match status" value="2"/>
</dbReference>
<evidence type="ECO:0000256" key="13">
    <source>
        <dbReference type="ARBA" id="ARBA00023286"/>
    </source>
</evidence>
<feature type="binding site" evidence="17">
    <location>
        <position position="527"/>
    </location>
    <ligand>
        <name>L-glutamate</name>
        <dbReference type="ChEBI" id="CHEBI:29985"/>
    </ligand>
</feature>
<dbReference type="CDD" id="cd06382">
    <property type="entry name" value="PBP1_iGluR_Kainate"/>
    <property type="match status" value="1"/>
</dbReference>
<keyword evidence="5" id="KW-0732">Signal</keyword>
<protein>
    <recommendedName>
        <fullName evidence="16">Glutamate receptor 1</fullName>
    </recommendedName>
</protein>
<keyword evidence="2" id="KW-0813">Transport</keyword>
<dbReference type="PANTHER" id="PTHR18966">
    <property type="entry name" value="IONOTROPIC GLUTAMATE RECEPTOR"/>
    <property type="match status" value="1"/>
</dbReference>
<evidence type="ECO:0000256" key="21">
    <source>
        <dbReference type="SAM" id="Phobius"/>
    </source>
</evidence>
<dbReference type="Gene3D" id="1.10.287.70">
    <property type="match status" value="1"/>
</dbReference>
<comment type="caution">
    <text evidence="24">The sequence shown here is derived from an EMBL/GenBank/DDBJ whole genome shotgun (WGS) entry which is preliminary data.</text>
</comment>
<feature type="binding site" evidence="17">
    <location>
        <position position="741"/>
    </location>
    <ligand>
        <name>L-glutamate</name>
        <dbReference type="ChEBI" id="CHEBI:29985"/>
    </ligand>
</feature>
<reference evidence="24 25" key="1">
    <citation type="journal article" date="2016" name="Nat. Commun.">
        <title>Extremotolerant tardigrade genome and improved radiotolerance of human cultured cells by tardigrade-unique protein.</title>
        <authorList>
            <person name="Hashimoto T."/>
            <person name="Horikawa D.D."/>
            <person name="Saito Y."/>
            <person name="Kuwahara H."/>
            <person name="Kozuka-Hata H."/>
            <person name="Shin-I T."/>
            <person name="Minakuchi Y."/>
            <person name="Ohishi K."/>
            <person name="Motoyama A."/>
            <person name="Aizu T."/>
            <person name="Enomoto A."/>
            <person name="Kondo K."/>
            <person name="Tanaka S."/>
            <person name="Hara Y."/>
            <person name="Koshikawa S."/>
            <person name="Sagara H."/>
            <person name="Miura T."/>
            <person name="Yokobori S."/>
            <person name="Miyagawa K."/>
            <person name="Suzuki Y."/>
            <person name="Kubo T."/>
            <person name="Oyama M."/>
            <person name="Kohara Y."/>
            <person name="Fujiyama A."/>
            <person name="Arakawa K."/>
            <person name="Katayama T."/>
            <person name="Toyoda A."/>
            <person name="Kunieda T."/>
        </authorList>
    </citation>
    <scope>NUCLEOTIDE SEQUENCE [LARGE SCALE GENOMIC DNA]</scope>
    <source>
        <strain evidence="24 25">YOKOZUNA-1</strain>
    </source>
</reference>
<keyword evidence="9 21" id="KW-0472">Membrane</keyword>
<evidence type="ECO:0000256" key="19">
    <source>
        <dbReference type="PIRSR" id="PIRSR601508-3"/>
    </source>
</evidence>
<dbReference type="GO" id="GO:0045211">
    <property type="term" value="C:postsynaptic membrane"/>
    <property type="evidence" value="ECO:0007669"/>
    <property type="project" value="UniProtKB-SubCell"/>
</dbReference>
<keyword evidence="7" id="KW-0770">Synapse</keyword>
<evidence type="ECO:0000256" key="3">
    <source>
        <dbReference type="ARBA" id="ARBA00022475"/>
    </source>
</evidence>
<dbReference type="InterPro" id="IPR001320">
    <property type="entry name" value="Iontro_rcpt_C"/>
</dbReference>
<feature type="domain" description="Ionotropic glutamate receptor L-glutamate and glycine-binding" evidence="23">
    <location>
        <begin position="447"/>
        <end position="511"/>
    </location>
</feature>
<dbReference type="PRINTS" id="PR00177">
    <property type="entry name" value="NMDARECEPTOR"/>
</dbReference>
<dbReference type="GO" id="GO:0004970">
    <property type="term" value="F:glutamate-gated receptor activity"/>
    <property type="evidence" value="ECO:0007669"/>
    <property type="project" value="UniProtKB-ARBA"/>
</dbReference>
<dbReference type="InterPro" id="IPR015683">
    <property type="entry name" value="Ionotropic_Glu_rcpt"/>
</dbReference>
<keyword evidence="8" id="KW-0406">Ion transport</keyword>
<dbReference type="STRING" id="947166.A0A1D1V2C8"/>
<evidence type="ECO:0000256" key="11">
    <source>
        <dbReference type="ARBA" id="ARBA00023180"/>
    </source>
</evidence>
<dbReference type="FunFam" id="3.40.190.10:FF:000178">
    <property type="entry name" value="Glutamate receptor subunit"/>
    <property type="match status" value="1"/>
</dbReference>
<dbReference type="InterPro" id="IPR001508">
    <property type="entry name" value="Iono_Glu_rcpt_met"/>
</dbReference>
<dbReference type="SMART" id="SM00079">
    <property type="entry name" value="PBPe"/>
    <property type="match status" value="1"/>
</dbReference>
<dbReference type="EMBL" id="BDGG01000002">
    <property type="protein sequence ID" value="GAU93737.1"/>
    <property type="molecule type" value="Genomic_DNA"/>
</dbReference>
<feature type="domain" description="Ionotropic glutamate receptor C-terminal" evidence="22">
    <location>
        <begin position="437"/>
        <end position="804"/>
    </location>
</feature>
<evidence type="ECO:0000256" key="1">
    <source>
        <dbReference type="ARBA" id="ARBA00008685"/>
    </source>
</evidence>
<feature type="transmembrane region" description="Helical" evidence="21">
    <location>
        <begin position="832"/>
        <end position="853"/>
    </location>
</feature>
<feature type="binding site" evidence="17">
    <location>
        <position position="522"/>
    </location>
    <ligand>
        <name>L-glutamate</name>
        <dbReference type="ChEBI" id="CHEBI:29985"/>
    </ligand>
</feature>
<evidence type="ECO:0000256" key="5">
    <source>
        <dbReference type="ARBA" id="ARBA00022729"/>
    </source>
</evidence>
<keyword evidence="3" id="KW-1003">Cell membrane</keyword>
<evidence type="ECO:0000256" key="17">
    <source>
        <dbReference type="PIRSR" id="PIRSR601508-1"/>
    </source>
</evidence>
<feature type="disulfide bond" evidence="19">
    <location>
        <begin position="753"/>
        <end position="812"/>
    </location>
</feature>
<evidence type="ECO:0000256" key="18">
    <source>
        <dbReference type="PIRSR" id="PIRSR601508-2"/>
    </source>
</evidence>
<dbReference type="Pfam" id="PF00060">
    <property type="entry name" value="Lig_chan"/>
    <property type="match status" value="1"/>
</dbReference>
<dbReference type="OrthoDB" id="5984008at2759"/>
<feature type="transmembrane region" description="Helical" evidence="21">
    <location>
        <begin position="643"/>
        <end position="665"/>
    </location>
</feature>
<feature type="site" description="Crucial to convey clamshell closure to channel opening" evidence="18">
    <location>
        <position position="672"/>
    </location>
</feature>
<evidence type="ECO:0000313" key="24">
    <source>
        <dbReference type="EMBL" id="GAU93737.1"/>
    </source>
</evidence>
<accession>A0A1D1V2C8</accession>
<organism evidence="24 25">
    <name type="scientific">Ramazzottius varieornatus</name>
    <name type="common">Water bear</name>
    <name type="synonym">Tardigrade</name>
    <dbReference type="NCBI Taxonomy" id="947166"/>
    <lineage>
        <taxon>Eukaryota</taxon>
        <taxon>Metazoa</taxon>
        <taxon>Ecdysozoa</taxon>
        <taxon>Tardigrada</taxon>
        <taxon>Eutardigrada</taxon>
        <taxon>Parachela</taxon>
        <taxon>Hypsibioidea</taxon>
        <taxon>Ramazzottiidae</taxon>
        <taxon>Ramazzottius</taxon>
    </lineage>
</organism>
<evidence type="ECO:0000259" key="22">
    <source>
        <dbReference type="SMART" id="SM00079"/>
    </source>
</evidence>
<keyword evidence="12" id="KW-0628">Postsynaptic cell membrane</keyword>
<keyword evidence="6 21" id="KW-1133">Transmembrane helix</keyword>
<evidence type="ECO:0000256" key="12">
    <source>
        <dbReference type="ARBA" id="ARBA00023257"/>
    </source>
</evidence>
<evidence type="ECO:0000256" key="9">
    <source>
        <dbReference type="ARBA" id="ARBA00023136"/>
    </source>
</evidence>
<dbReference type="AlphaFoldDB" id="A0A1D1V2C8"/>
<evidence type="ECO:0000256" key="8">
    <source>
        <dbReference type="ARBA" id="ARBA00023065"/>
    </source>
</evidence>
<keyword evidence="10" id="KW-0675">Receptor</keyword>
<evidence type="ECO:0000313" key="25">
    <source>
        <dbReference type="Proteomes" id="UP000186922"/>
    </source>
</evidence>
<dbReference type="Pfam" id="PF10613">
    <property type="entry name" value="Lig_chan-Glu_bd"/>
    <property type="match status" value="1"/>
</dbReference>
<dbReference type="GO" id="GO:0008328">
    <property type="term" value="C:ionotropic glutamate receptor complex"/>
    <property type="evidence" value="ECO:0007669"/>
    <property type="project" value="UniProtKB-ARBA"/>
</dbReference>
<feature type="transmembrane region" description="Helical" evidence="21">
    <location>
        <begin position="567"/>
        <end position="586"/>
    </location>
</feature>
<sequence>MKPGLSPEMSCLVTAMSPRSQRFPAVIYTLFIFLQLAVIDVVALSESVAVVGLFDESSSDLKFVFDYAISKVNNEHSLRIADTRLDGKKHDVPRLDSFRASKQVCRILHEQVLAVLGPQDAFAGYNVRSICAALAIPHVEARWDFRIRPRNQSMSINVYPDYRAFSKAFHDIVRLWQWSSFTILYETNEGIIKLQELLRGATRMRISLRQLKGPNYQDVLKDLRASGESRIILDCQASKVPEILRQAQQLKLTSPYYQYLLTTLDIHTIDLSAFIHDFINITAFRLIDPNNVEVRNAARGWTYSQITPGSLATVPEELIVTTESALFYDAIMLLVEALRKPESQILYPVAVSCEQERNWAQGRDLVETLAKTEIKGLSGVIKFDENRTRSDFHLDIIQLLAQGLQEVGYWNQTDGAVISWNYTDHMAQVAASVRNRTLRAVTVIEAPYVMLKPDHAKRVGNDRYEGYAVDLMYKIASEVGFNFTLEDLDVTHGVPDPKTGEWNGLIRELIDKRADLAIGGITISYNREQVVDFTKPFMHLGISILYRKPDKKPPDLFSFLHPLSPDVWMYMVTAYVCVSIAVFILARFSPYEWYNPHPCNEDGDVVENQFTIFNSLWFTVGSLMQQGSDIAPRAVSTRVAAGCWWFFTLIMISSYTANLAAFLTVERMKLPIESAEDLSKQTEIKYGCYYGGATYNFFKDSKLPIYKRMWEFMSQDPSNFVKKGSAGIERVKKEKYAYLMESASLEYTIYRDCDLTQIGSLLDSKGFGIATPQNSPYRDEISKAILKLQESSDLQLMKDDWWKNRSNTGEKCEQTKPQDQASELGLANVGGVFVILLAGLGIGVAVAILEFVWKARQSASHYREPIMTEMARALRFAVRLHGSSKKPVVRPSQDNLEHSNYESSNPTSVPLGRGKYLM</sequence>
<keyword evidence="4 21" id="KW-0812">Transmembrane</keyword>
<dbReference type="FunFam" id="1.10.287.70:FF:000064">
    <property type="entry name" value="Glutamate receptor ionotropic, kainate"/>
    <property type="match status" value="1"/>
</dbReference>
<dbReference type="Pfam" id="PF01094">
    <property type="entry name" value="ANF_receptor"/>
    <property type="match status" value="1"/>
</dbReference>
<feature type="region of interest" description="Disordered" evidence="20">
    <location>
        <begin position="885"/>
        <end position="918"/>
    </location>
</feature>
<evidence type="ECO:0000256" key="7">
    <source>
        <dbReference type="ARBA" id="ARBA00023018"/>
    </source>
</evidence>
<feature type="binding site" evidence="17">
    <location>
        <position position="694"/>
    </location>
    <ligand>
        <name>L-glutamate</name>
        <dbReference type="ChEBI" id="CHEBI:29985"/>
    </ligand>
</feature>
<dbReference type="Gene3D" id="3.40.50.2300">
    <property type="match status" value="2"/>
</dbReference>
<feature type="site" description="Interaction with the cone snail toxin Con-ikot-ikot" evidence="18">
    <location>
        <position position="787"/>
    </location>
</feature>
<keyword evidence="13" id="KW-1071">Ligand-gated ion channel</keyword>
<dbReference type="InterPro" id="IPR001828">
    <property type="entry name" value="ANF_lig-bd_rcpt"/>
</dbReference>
<dbReference type="SMART" id="SM00918">
    <property type="entry name" value="Lig_chan-Glu_bd"/>
    <property type="match status" value="1"/>
</dbReference>
<evidence type="ECO:0000256" key="6">
    <source>
        <dbReference type="ARBA" id="ARBA00022989"/>
    </source>
</evidence>
<gene>
    <name evidence="24" type="primary">RvY_05629-1</name>
    <name evidence="24" type="synonym">RvY_05629.1</name>
    <name evidence="24" type="ORF">RvY_05629</name>
</gene>